<evidence type="ECO:0008006" key="4">
    <source>
        <dbReference type="Google" id="ProtNLM"/>
    </source>
</evidence>
<reference evidence="2" key="2">
    <citation type="journal article" date="2021" name="PeerJ">
        <title>Extensive microbial diversity within the chicken gut microbiome revealed by metagenomics and culture.</title>
        <authorList>
            <person name="Gilroy R."/>
            <person name="Ravi A."/>
            <person name="Getino M."/>
            <person name="Pursley I."/>
            <person name="Horton D.L."/>
            <person name="Alikhan N.F."/>
            <person name="Baker D."/>
            <person name="Gharbi K."/>
            <person name="Hall N."/>
            <person name="Watson M."/>
            <person name="Adriaenssens E.M."/>
            <person name="Foster-Nyarko E."/>
            <person name="Jarju S."/>
            <person name="Secka A."/>
            <person name="Antonio M."/>
            <person name="Oren A."/>
            <person name="Chaudhuri R.R."/>
            <person name="La Ragione R."/>
            <person name="Hildebrand F."/>
            <person name="Pallen M.J."/>
        </authorList>
    </citation>
    <scope>NUCLEOTIDE SEQUENCE</scope>
    <source>
        <strain evidence="2">D5-748</strain>
    </source>
</reference>
<dbReference type="Proteomes" id="UP000823619">
    <property type="component" value="Unassembled WGS sequence"/>
</dbReference>
<keyword evidence="1" id="KW-0472">Membrane</keyword>
<gene>
    <name evidence="2" type="ORF">IAC23_08445</name>
</gene>
<organism evidence="2 3">
    <name type="scientific">Candidatus Cryptobacteroides merdavium</name>
    <dbReference type="NCBI Taxonomy" id="2840769"/>
    <lineage>
        <taxon>Bacteria</taxon>
        <taxon>Pseudomonadati</taxon>
        <taxon>Bacteroidota</taxon>
        <taxon>Bacteroidia</taxon>
        <taxon>Bacteroidales</taxon>
        <taxon>Candidatus Cryptobacteroides</taxon>
    </lineage>
</organism>
<sequence length="325" mass="36918">MGKIFNKILKSLDFNGRDWTVFLFSLLLAFSIWLIHNLSLKYSEFIQVPVRVQCELEGHSDVSVNVDDVIARCQTSGYNILRAARLQHRKPLSLQVTPSVLHSGGGEIFYMTSDDLQEYTHLIFGENVSVEYFLKDTLFFRFPYETHKKVPVYPVHILRYDPQYIGEGSMTVEPDSVVLYGEPAHLDNIGMVMTEPIRLDGINSNVHGVAKLEKVKGIRMSSESVHYSQGVTRFVEITSVVSIQSRNVPADKELMIYPSTAEVTFRCIFPLPSNPTGSVRFYVDYEDFMNSLNGKCTVRTDALPPEIIGYEITPRAFDCVVNERL</sequence>
<reference evidence="2" key="1">
    <citation type="submission" date="2020-10" db="EMBL/GenBank/DDBJ databases">
        <authorList>
            <person name="Gilroy R."/>
        </authorList>
    </citation>
    <scope>NUCLEOTIDE SEQUENCE</scope>
    <source>
        <strain evidence="2">D5-748</strain>
    </source>
</reference>
<evidence type="ECO:0000256" key="1">
    <source>
        <dbReference type="SAM" id="Phobius"/>
    </source>
</evidence>
<proteinExistence type="predicted"/>
<dbReference type="Gene3D" id="2.170.120.40">
    <property type="entry name" value="YbbR-like domain"/>
    <property type="match status" value="1"/>
</dbReference>
<accession>A0A9D9EF01</accession>
<name>A0A9D9EF01_9BACT</name>
<dbReference type="EMBL" id="JADIMO010000107">
    <property type="protein sequence ID" value="MBO8445703.1"/>
    <property type="molecule type" value="Genomic_DNA"/>
</dbReference>
<keyword evidence="1" id="KW-1133">Transmembrane helix</keyword>
<protein>
    <recommendedName>
        <fullName evidence="4">YbbR-like domain-containing protein</fullName>
    </recommendedName>
</protein>
<evidence type="ECO:0000313" key="3">
    <source>
        <dbReference type="Proteomes" id="UP000823619"/>
    </source>
</evidence>
<feature type="transmembrane region" description="Helical" evidence="1">
    <location>
        <begin position="21"/>
        <end position="40"/>
    </location>
</feature>
<comment type="caution">
    <text evidence="2">The sequence shown here is derived from an EMBL/GenBank/DDBJ whole genome shotgun (WGS) entry which is preliminary data.</text>
</comment>
<evidence type="ECO:0000313" key="2">
    <source>
        <dbReference type="EMBL" id="MBO8445703.1"/>
    </source>
</evidence>
<keyword evidence="1" id="KW-0812">Transmembrane</keyword>
<dbReference type="AlphaFoldDB" id="A0A9D9EF01"/>